<evidence type="ECO:0000256" key="3">
    <source>
        <dbReference type="ARBA" id="ARBA00023237"/>
    </source>
</evidence>
<feature type="repeat" description="TPR" evidence="4">
    <location>
        <begin position="113"/>
        <end position="146"/>
    </location>
</feature>
<organism evidence="7 8">
    <name type="scientific">Hymenobacter glacialis</name>
    <dbReference type="NCBI Taxonomy" id="1908236"/>
    <lineage>
        <taxon>Bacteria</taxon>
        <taxon>Pseudomonadati</taxon>
        <taxon>Bacteroidota</taxon>
        <taxon>Cytophagia</taxon>
        <taxon>Cytophagales</taxon>
        <taxon>Hymenobacteraceae</taxon>
        <taxon>Hymenobacter</taxon>
    </lineage>
</organism>
<dbReference type="Proteomes" id="UP000177791">
    <property type="component" value="Unassembled WGS sequence"/>
</dbReference>
<evidence type="ECO:0000256" key="2">
    <source>
        <dbReference type="ARBA" id="ARBA00023136"/>
    </source>
</evidence>
<proteinExistence type="predicted"/>
<dbReference type="InterPro" id="IPR050330">
    <property type="entry name" value="Bact_OuterMem_StrucFunc"/>
</dbReference>
<reference evidence="7 8" key="1">
    <citation type="submission" date="2016-08" db="EMBL/GenBank/DDBJ databases">
        <title>Hymenobacter coccineus sp. nov., Hymenobacter lapidarius sp. nov. and Hymenobacter glacialis sp. nov., isolated from Antarctic soil.</title>
        <authorList>
            <person name="Sedlacek I."/>
            <person name="Kralova S."/>
            <person name="Kyrova K."/>
            <person name="Maslanova I."/>
            <person name="Stankova E."/>
            <person name="Vrbovska V."/>
            <person name="Nemec M."/>
            <person name="Bartak M."/>
            <person name="Svec P."/>
            <person name="Busse H.-J."/>
            <person name="Pantucek R."/>
        </authorList>
    </citation>
    <scope>NUCLEOTIDE SEQUENCE [LARGE SCALE GENOMIC DNA]</scope>
    <source>
        <strain evidence="7 8">CCM 8648</strain>
    </source>
</reference>
<dbReference type="Gene3D" id="3.30.1330.60">
    <property type="entry name" value="OmpA-like domain"/>
    <property type="match status" value="1"/>
</dbReference>
<dbReference type="InterPro" id="IPR011990">
    <property type="entry name" value="TPR-like_helical_dom_sf"/>
</dbReference>
<dbReference type="Pfam" id="PF07676">
    <property type="entry name" value="PD40"/>
    <property type="match status" value="3"/>
</dbReference>
<dbReference type="Pfam" id="PF00691">
    <property type="entry name" value="OmpA"/>
    <property type="match status" value="1"/>
</dbReference>
<evidence type="ECO:0000256" key="4">
    <source>
        <dbReference type="PROSITE-ProRule" id="PRU00339"/>
    </source>
</evidence>
<dbReference type="PANTHER" id="PTHR30329:SF21">
    <property type="entry name" value="LIPOPROTEIN YIAD-RELATED"/>
    <property type="match status" value="1"/>
</dbReference>
<dbReference type="PRINTS" id="PR01021">
    <property type="entry name" value="OMPADOMAIN"/>
</dbReference>
<feature type="domain" description="OmpA-like" evidence="6">
    <location>
        <begin position="544"/>
        <end position="658"/>
    </location>
</feature>
<dbReference type="InterPro" id="IPR036737">
    <property type="entry name" value="OmpA-like_sf"/>
</dbReference>
<dbReference type="InterPro" id="IPR006690">
    <property type="entry name" value="OMPA-like_CS"/>
</dbReference>
<dbReference type="PANTHER" id="PTHR30329">
    <property type="entry name" value="STATOR ELEMENT OF FLAGELLAR MOTOR COMPLEX"/>
    <property type="match status" value="1"/>
</dbReference>
<dbReference type="Gene3D" id="2.120.10.30">
    <property type="entry name" value="TolB, C-terminal domain"/>
    <property type="match status" value="1"/>
</dbReference>
<dbReference type="InterPro" id="IPR019734">
    <property type="entry name" value="TPR_rpt"/>
</dbReference>
<dbReference type="InterPro" id="IPR006665">
    <property type="entry name" value="OmpA-like"/>
</dbReference>
<dbReference type="RefSeq" id="WP_070733518.1">
    <property type="nucleotide sequence ID" value="NZ_MDZC01000046.1"/>
</dbReference>
<dbReference type="EMBL" id="MDZC01000046">
    <property type="protein sequence ID" value="OGX86894.1"/>
    <property type="molecule type" value="Genomic_DNA"/>
</dbReference>
<comment type="caution">
    <text evidence="7">The sequence shown here is derived from an EMBL/GenBank/DDBJ whole genome shotgun (WGS) entry which is preliminary data.</text>
</comment>
<evidence type="ECO:0000313" key="8">
    <source>
        <dbReference type="Proteomes" id="UP000177791"/>
    </source>
</evidence>
<gene>
    <name evidence="7" type="ORF">BEN48_00590</name>
</gene>
<evidence type="ECO:0000256" key="5">
    <source>
        <dbReference type="PROSITE-ProRule" id="PRU00473"/>
    </source>
</evidence>
<dbReference type="STRING" id="1908236.BEN48_00590"/>
<dbReference type="SUPFAM" id="SSF48452">
    <property type="entry name" value="TPR-like"/>
    <property type="match status" value="1"/>
</dbReference>
<keyword evidence="2 5" id="KW-0472">Membrane</keyword>
<dbReference type="InterPro" id="IPR006664">
    <property type="entry name" value="OMP_bac"/>
</dbReference>
<dbReference type="AlphaFoldDB" id="A0A1G1T7T9"/>
<evidence type="ECO:0000259" key="6">
    <source>
        <dbReference type="PROSITE" id="PS51123"/>
    </source>
</evidence>
<accession>A0A1G1T7T9</accession>
<dbReference type="OrthoDB" id="1488841at2"/>
<keyword evidence="8" id="KW-1185">Reference proteome</keyword>
<keyword evidence="4" id="KW-0802">TPR repeat</keyword>
<dbReference type="SUPFAM" id="SSF103088">
    <property type="entry name" value="OmpA-like"/>
    <property type="match status" value="1"/>
</dbReference>
<dbReference type="InterPro" id="IPR011659">
    <property type="entry name" value="WD40"/>
</dbReference>
<dbReference type="InterPro" id="IPR011042">
    <property type="entry name" value="6-blade_b-propeller_TolB-like"/>
</dbReference>
<name>A0A1G1T7T9_9BACT</name>
<keyword evidence="3" id="KW-0998">Cell outer membrane</keyword>
<dbReference type="PROSITE" id="PS01068">
    <property type="entry name" value="OMPA_1"/>
    <property type="match status" value="1"/>
</dbReference>
<comment type="subcellular location">
    <subcellularLocation>
        <location evidence="1">Cell outer membrane</location>
    </subcellularLocation>
</comment>
<dbReference type="CDD" id="cd07185">
    <property type="entry name" value="OmpA_C-like"/>
    <property type="match status" value="1"/>
</dbReference>
<sequence>MHRLFVLGAFRLGIVFLLWLTATGAAWSQLPVRVQTPTNTKARTLLEKAQQQVKARDFIKAIETLNQLNQKFPSFGEAYLLKGSLLKAIGDNRGALAAYRDGLTKVPVEATHASEYQLLGDLALSYGEYQTALDAYKQLMKVAPKTQRNLAKSQRQMLTCEFALKAMQEPVGEAPVPLPAPLNSFKFQYFPALTADNRFLLFTGRPAASSGEDLFVSRQNKDGTLGVPVPISPAINTSYNEGAGSISGDGKTLVFASCDRPKAIGNCDLYISRRTGNNWSAPVNLGINVNSTEWDSQPTLSADGRTLYFTSTRRGGQGQEDIYVTTLQPDGKWSPAKNLGTPVNTAGKDMAPFIHASGTTLYYVTDGLVGMGGLDVFRCEKTAAGTWSEPRNLGYPLNTFENEASLFITSDNQRGFCSRSRATDEPAAGSRLVRERPVELFGFAVAQPVKARETSTYTQGRVFDANTKKPLKAEVKLYDLETDELIQFVTSDPEYGDYTVVLNEGHHYAMYAAADKYLLKSLSFDYSSQRTFDPLTLDIYLEPVRSGRSVVLNNLFFDTNKYELKPRSRTELNRLIEFLRQYRDVQIEVSGYTDNVGTPEDNLQLSQRRAQSVVEYLSAHGISVNRLRSKGYGAKSPLAANDTEAHRQLNRRIELHIL</sequence>
<protein>
    <recommendedName>
        <fullName evidence="6">OmpA-like domain-containing protein</fullName>
    </recommendedName>
</protein>
<dbReference type="PROSITE" id="PS51123">
    <property type="entry name" value="OMPA_2"/>
    <property type="match status" value="1"/>
</dbReference>
<evidence type="ECO:0000313" key="7">
    <source>
        <dbReference type="EMBL" id="OGX86894.1"/>
    </source>
</evidence>
<dbReference type="SUPFAM" id="SSF82171">
    <property type="entry name" value="DPP6 N-terminal domain-like"/>
    <property type="match status" value="1"/>
</dbReference>
<evidence type="ECO:0000256" key="1">
    <source>
        <dbReference type="ARBA" id="ARBA00004442"/>
    </source>
</evidence>
<dbReference type="GO" id="GO:0009279">
    <property type="term" value="C:cell outer membrane"/>
    <property type="evidence" value="ECO:0007669"/>
    <property type="project" value="UniProtKB-SubCell"/>
</dbReference>
<dbReference type="Gene3D" id="1.25.40.1040">
    <property type="match status" value="1"/>
</dbReference>
<dbReference type="SMART" id="SM00028">
    <property type="entry name" value="TPR"/>
    <property type="match status" value="3"/>
</dbReference>
<dbReference type="PROSITE" id="PS50005">
    <property type="entry name" value="TPR"/>
    <property type="match status" value="1"/>
</dbReference>